<feature type="transmembrane region" description="Helical" evidence="5">
    <location>
        <begin position="6"/>
        <end position="32"/>
    </location>
</feature>
<feature type="transmembrane region" description="Helical" evidence="5">
    <location>
        <begin position="177"/>
        <end position="197"/>
    </location>
</feature>
<keyword evidence="4 5" id="KW-0472">Membrane</keyword>
<comment type="subcellular location">
    <subcellularLocation>
        <location evidence="1">Membrane</location>
        <topology evidence="1">Multi-pass membrane protein</topology>
    </subcellularLocation>
</comment>
<evidence type="ECO:0000313" key="7">
    <source>
        <dbReference type="Proteomes" id="UP001432027"/>
    </source>
</evidence>
<feature type="transmembrane region" description="Helical" evidence="5">
    <location>
        <begin position="277"/>
        <end position="293"/>
    </location>
</feature>
<keyword evidence="7" id="KW-1185">Reference proteome</keyword>
<keyword evidence="2 5" id="KW-0812">Transmembrane</keyword>
<sequence length="294" mass="33407">IVTIMFISFFCLQLIAFRIISSALGIVLLFALEFYRKKFVAHKSMRLLMDCHAFWTLFICICVLVDHSMAAFSRYTAKIPTDILLTTAQCLPRRLLGAIALYGSVTSMLAMAMERRSASQNCATYEQTGRSSGYLYSLFHLVIALTFGGILWATYGYNSRTPHCTIVTPQGLIELNIINVVLFIMEISTIVIFAALLRRNQMSLQQAKFKISLTERALLSKICRHQLTENIRMLKLFLPVVGTHTSLTLAGLIAFFGFQLSGLGVDYYPMFEDSINFIYLQGIFMPIIFLFRYR</sequence>
<dbReference type="EMBL" id="BTSX01000005">
    <property type="protein sequence ID" value="GMS99800.1"/>
    <property type="molecule type" value="Genomic_DNA"/>
</dbReference>
<evidence type="ECO:0000256" key="1">
    <source>
        <dbReference type="ARBA" id="ARBA00004141"/>
    </source>
</evidence>
<reference evidence="6" key="1">
    <citation type="submission" date="2023-10" db="EMBL/GenBank/DDBJ databases">
        <title>Genome assembly of Pristionchus species.</title>
        <authorList>
            <person name="Yoshida K."/>
            <person name="Sommer R.J."/>
        </authorList>
    </citation>
    <scope>NUCLEOTIDE SEQUENCE</scope>
    <source>
        <strain evidence="6">RS0144</strain>
    </source>
</reference>
<dbReference type="InterPro" id="IPR019408">
    <property type="entry name" value="7TM_GPCR_serpentine_rcpt_Srab"/>
</dbReference>
<protein>
    <recommendedName>
        <fullName evidence="8">G protein-coupled receptor</fullName>
    </recommendedName>
</protein>
<name>A0AAV5TZ27_9BILA</name>
<feature type="transmembrane region" description="Helical" evidence="5">
    <location>
        <begin position="95"/>
        <end position="113"/>
    </location>
</feature>
<feature type="transmembrane region" description="Helical" evidence="5">
    <location>
        <begin position="134"/>
        <end position="157"/>
    </location>
</feature>
<feature type="non-terminal residue" evidence="6">
    <location>
        <position position="1"/>
    </location>
</feature>
<dbReference type="InterPro" id="IPR053286">
    <property type="entry name" value="Nematode_rcpt-like_srab"/>
</dbReference>
<evidence type="ECO:0000256" key="2">
    <source>
        <dbReference type="ARBA" id="ARBA00022692"/>
    </source>
</evidence>
<organism evidence="6 7">
    <name type="scientific">Pristionchus entomophagus</name>
    <dbReference type="NCBI Taxonomy" id="358040"/>
    <lineage>
        <taxon>Eukaryota</taxon>
        <taxon>Metazoa</taxon>
        <taxon>Ecdysozoa</taxon>
        <taxon>Nematoda</taxon>
        <taxon>Chromadorea</taxon>
        <taxon>Rhabditida</taxon>
        <taxon>Rhabditina</taxon>
        <taxon>Diplogasteromorpha</taxon>
        <taxon>Diplogasteroidea</taxon>
        <taxon>Neodiplogasteridae</taxon>
        <taxon>Pristionchus</taxon>
    </lineage>
</organism>
<evidence type="ECO:0000256" key="3">
    <source>
        <dbReference type="ARBA" id="ARBA00022989"/>
    </source>
</evidence>
<evidence type="ECO:0000313" key="6">
    <source>
        <dbReference type="EMBL" id="GMS99800.1"/>
    </source>
</evidence>
<dbReference type="GO" id="GO:0016020">
    <property type="term" value="C:membrane"/>
    <property type="evidence" value="ECO:0007669"/>
    <property type="project" value="UniProtKB-SubCell"/>
</dbReference>
<evidence type="ECO:0000256" key="5">
    <source>
        <dbReference type="SAM" id="Phobius"/>
    </source>
</evidence>
<dbReference type="PANTHER" id="PTHR46561">
    <property type="entry name" value="SERPENTINE RECEPTOR, CLASS AB (CLASS A-LIKE)-RELATED"/>
    <property type="match status" value="1"/>
</dbReference>
<proteinExistence type="predicted"/>
<dbReference type="Pfam" id="PF10292">
    <property type="entry name" value="7TM_GPCR_Srab"/>
    <property type="match status" value="1"/>
</dbReference>
<comment type="caution">
    <text evidence="6">The sequence shown here is derived from an EMBL/GenBank/DDBJ whole genome shotgun (WGS) entry which is preliminary data.</text>
</comment>
<feature type="non-terminal residue" evidence="6">
    <location>
        <position position="294"/>
    </location>
</feature>
<dbReference type="AlphaFoldDB" id="A0AAV5TZ27"/>
<evidence type="ECO:0000256" key="4">
    <source>
        <dbReference type="ARBA" id="ARBA00023136"/>
    </source>
</evidence>
<accession>A0AAV5TZ27</accession>
<feature type="transmembrane region" description="Helical" evidence="5">
    <location>
        <begin position="236"/>
        <end position="257"/>
    </location>
</feature>
<dbReference type="PANTHER" id="PTHR46561:SF11">
    <property type="entry name" value="SERPENTINE RECEPTOR CLASS ALPHA_BETA-14"/>
    <property type="match status" value="1"/>
</dbReference>
<evidence type="ECO:0008006" key="8">
    <source>
        <dbReference type="Google" id="ProtNLM"/>
    </source>
</evidence>
<feature type="transmembrane region" description="Helical" evidence="5">
    <location>
        <begin position="53"/>
        <end position="75"/>
    </location>
</feature>
<dbReference type="Proteomes" id="UP001432027">
    <property type="component" value="Unassembled WGS sequence"/>
</dbReference>
<keyword evidence="3 5" id="KW-1133">Transmembrane helix</keyword>
<gene>
    <name evidence="6" type="ORF">PENTCL1PPCAC_21975</name>
</gene>